<protein>
    <submittedName>
        <fullName evidence="2">Uncharacterized protein</fullName>
    </submittedName>
</protein>
<dbReference type="PANTHER" id="PTHR47534">
    <property type="entry name" value="YALI0E05731P"/>
    <property type="match status" value="1"/>
</dbReference>
<dbReference type="HOGENOM" id="CLU_044999_0_0_1"/>
<evidence type="ECO:0000313" key="3">
    <source>
        <dbReference type="Proteomes" id="UP000016935"/>
    </source>
</evidence>
<name>R0K1R0_EXST2</name>
<dbReference type="OrthoDB" id="2898509at2759"/>
<evidence type="ECO:0000313" key="2">
    <source>
        <dbReference type="EMBL" id="EOA83579.1"/>
    </source>
</evidence>
<dbReference type="InterPro" id="IPR036291">
    <property type="entry name" value="NAD(P)-bd_dom_sf"/>
</dbReference>
<dbReference type="GO" id="GO:0016491">
    <property type="term" value="F:oxidoreductase activity"/>
    <property type="evidence" value="ECO:0007669"/>
    <property type="project" value="UniProtKB-KW"/>
</dbReference>
<dbReference type="EMBL" id="KB908833">
    <property type="protein sequence ID" value="EOA83579.1"/>
    <property type="molecule type" value="Genomic_DNA"/>
</dbReference>
<dbReference type="STRING" id="671987.R0K1R0"/>
<dbReference type="PANTHER" id="PTHR47534:SF3">
    <property type="entry name" value="ALCOHOL DEHYDROGENASE-LIKE C-TERMINAL DOMAIN-CONTAINING PROTEIN"/>
    <property type="match status" value="1"/>
</dbReference>
<organism evidence="2 3">
    <name type="scientific">Exserohilum turcicum (strain 28A)</name>
    <name type="common">Northern leaf blight fungus</name>
    <name type="synonym">Setosphaeria turcica</name>
    <dbReference type="NCBI Taxonomy" id="671987"/>
    <lineage>
        <taxon>Eukaryota</taxon>
        <taxon>Fungi</taxon>
        <taxon>Dikarya</taxon>
        <taxon>Ascomycota</taxon>
        <taxon>Pezizomycotina</taxon>
        <taxon>Dothideomycetes</taxon>
        <taxon>Pleosporomycetidae</taxon>
        <taxon>Pleosporales</taxon>
        <taxon>Pleosporineae</taxon>
        <taxon>Pleosporaceae</taxon>
        <taxon>Exserohilum</taxon>
    </lineage>
</organism>
<accession>R0K1R0</accession>
<dbReference type="Proteomes" id="UP000016935">
    <property type="component" value="Unassembled WGS sequence"/>
</dbReference>
<dbReference type="GeneID" id="19396548"/>
<dbReference type="AlphaFoldDB" id="R0K1R0"/>
<reference evidence="2 3" key="1">
    <citation type="journal article" date="2012" name="PLoS Pathog.">
        <title>Diverse lifestyles and strategies of plant pathogenesis encoded in the genomes of eighteen Dothideomycetes fungi.</title>
        <authorList>
            <person name="Ohm R.A."/>
            <person name="Feau N."/>
            <person name="Henrissat B."/>
            <person name="Schoch C.L."/>
            <person name="Horwitz B.A."/>
            <person name="Barry K.W."/>
            <person name="Condon B.J."/>
            <person name="Copeland A.C."/>
            <person name="Dhillon B."/>
            <person name="Glaser F."/>
            <person name="Hesse C.N."/>
            <person name="Kosti I."/>
            <person name="LaButti K."/>
            <person name="Lindquist E.A."/>
            <person name="Lucas S."/>
            <person name="Salamov A.A."/>
            <person name="Bradshaw R.E."/>
            <person name="Ciuffetti L."/>
            <person name="Hamelin R.C."/>
            <person name="Kema G.H.J."/>
            <person name="Lawrence C."/>
            <person name="Scott J.A."/>
            <person name="Spatafora J.W."/>
            <person name="Turgeon B.G."/>
            <person name="de Wit P.J.G.M."/>
            <person name="Zhong S."/>
            <person name="Goodwin S.B."/>
            <person name="Grigoriev I.V."/>
        </authorList>
    </citation>
    <scope>NUCLEOTIDE SEQUENCE [LARGE SCALE GENOMIC DNA]</scope>
    <source>
        <strain evidence="3">28A</strain>
    </source>
</reference>
<reference evidence="2 3" key="2">
    <citation type="journal article" date="2013" name="PLoS Genet.">
        <title>Comparative genome structure, secondary metabolite, and effector coding capacity across Cochliobolus pathogens.</title>
        <authorList>
            <person name="Condon B.J."/>
            <person name="Leng Y."/>
            <person name="Wu D."/>
            <person name="Bushley K.E."/>
            <person name="Ohm R.A."/>
            <person name="Otillar R."/>
            <person name="Martin J."/>
            <person name="Schackwitz W."/>
            <person name="Grimwood J."/>
            <person name="MohdZainudin N."/>
            <person name="Xue C."/>
            <person name="Wang R."/>
            <person name="Manning V.A."/>
            <person name="Dhillon B."/>
            <person name="Tu Z.J."/>
            <person name="Steffenson B.J."/>
            <person name="Salamov A."/>
            <person name="Sun H."/>
            <person name="Lowry S."/>
            <person name="LaButti K."/>
            <person name="Han J."/>
            <person name="Copeland A."/>
            <person name="Lindquist E."/>
            <person name="Barry K."/>
            <person name="Schmutz J."/>
            <person name="Baker S.E."/>
            <person name="Ciuffetti L.M."/>
            <person name="Grigoriev I.V."/>
            <person name="Zhong S."/>
            <person name="Turgeon B.G."/>
        </authorList>
    </citation>
    <scope>NUCLEOTIDE SEQUENCE [LARGE SCALE GENOMIC DNA]</scope>
    <source>
        <strain evidence="3">28A</strain>
    </source>
</reference>
<sequence>MPNFQTIRSSVALLADGPPLVVALVGGTTGIGSYVARTFAETFAAHGSKLRVYVVGRNAERADTVLRFGRKTSPGSDWRFIQATNLALISQVDAACKDLMRQEEQDPFHGGPPRLDALYLTAALSPLAPSPTTEEGIDSQMSLLYYARIRCAQNLIPLLTASPRKAHVISVFAGSVEDKVKPDQLPIGIPDPASYGVTAVRTHTCFMKTFLFESLAEQHAGKISFIHMYPGLVDGPTFYIQENPLWFRILWTLMKPLASLVMTSPEDCGRLMVFLSTPRYPAKGTLKPEDGHDSNVARSSQNEIGGGAYALDQKGDERSEVSWARVRRQDTATKVWEHTMGVLQAAEQKKAAGW</sequence>
<dbReference type="InterPro" id="IPR052228">
    <property type="entry name" value="Sec_Metab_Biosynth_Oxidored"/>
</dbReference>
<gene>
    <name evidence="2" type="ORF">SETTUDRAFT_140241</name>
</gene>
<dbReference type="eggNOG" id="ENOG502S1GS">
    <property type="taxonomic scope" value="Eukaryota"/>
</dbReference>
<proteinExistence type="predicted"/>
<keyword evidence="1" id="KW-0560">Oxidoreductase</keyword>
<keyword evidence="3" id="KW-1185">Reference proteome</keyword>
<dbReference type="SUPFAM" id="SSF51735">
    <property type="entry name" value="NAD(P)-binding Rossmann-fold domains"/>
    <property type="match status" value="1"/>
</dbReference>
<dbReference type="Gene3D" id="3.40.50.720">
    <property type="entry name" value="NAD(P)-binding Rossmann-like Domain"/>
    <property type="match status" value="1"/>
</dbReference>
<evidence type="ECO:0000256" key="1">
    <source>
        <dbReference type="ARBA" id="ARBA00023002"/>
    </source>
</evidence>
<dbReference type="RefSeq" id="XP_008029253.1">
    <property type="nucleotide sequence ID" value="XM_008031062.1"/>
</dbReference>